<keyword evidence="2" id="KW-1185">Reference proteome</keyword>
<comment type="caution">
    <text evidence="1">The sequence shown here is derived from an EMBL/GenBank/DDBJ whole genome shotgun (WGS) entry which is preliminary data.</text>
</comment>
<dbReference type="RefSeq" id="WP_267264055.1">
    <property type="nucleotide sequence ID" value="NZ_JAOVZW010000001.1"/>
</dbReference>
<evidence type="ECO:0008006" key="3">
    <source>
        <dbReference type="Google" id="ProtNLM"/>
    </source>
</evidence>
<dbReference type="Proteomes" id="UP001073122">
    <property type="component" value="Unassembled WGS sequence"/>
</dbReference>
<gene>
    <name evidence="1" type="ORF">OF897_02215</name>
</gene>
<dbReference type="EMBL" id="JAOVZW010000001">
    <property type="protein sequence ID" value="MCX8522734.1"/>
    <property type="molecule type" value="Genomic_DNA"/>
</dbReference>
<accession>A0ABT3XKT8</accession>
<organism evidence="1 2">
    <name type="scientific">Chryseobacterium formosus</name>
    <dbReference type="NCBI Taxonomy" id="1537363"/>
    <lineage>
        <taxon>Bacteria</taxon>
        <taxon>Pseudomonadati</taxon>
        <taxon>Bacteroidota</taxon>
        <taxon>Flavobacteriia</taxon>
        <taxon>Flavobacteriales</taxon>
        <taxon>Weeksellaceae</taxon>
        <taxon>Chryseobacterium group</taxon>
        <taxon>Chryseobacterium</taxon>
    </lineage>
</organism>
<evidence type="ECO:0000313" key="1">
    <source>
        <dbReference type="EMBL" id="MCX8522734.1"/>
    </source>
</evidence>
<protein>
    <recommendedName>
        <fullName evidence="3">KTSC domain-containing protein</fullName>
    </recommendedName>
</protein>
<reference evidence="1" key="1">
    <citation type="submission" date="2022-10" db="EMBL/GenBank/DDBJ databases">
        <title>Chryseobacterium sp. nov., a novel bacterial species.</title>
        <authorList>
            <person name="Cao Y."/>
        </authorList>
    </citation>
    <scope>NUCLEOTIDE SEQUENCE</scope>
    <source>
        <strain evidence="1">CCTCC AB2015118</strain>
    </source>
</reference>
<sequence length="75" mass="8353">MEKYGNKNGDSGISGFEIGSNYILIEFSTGSVYEYTYTSAGESNIEAMKRLAISGSGLNGFINTYVKFRYSRKIR</sequence>
<evidence type="ECO:0000313" key="2">
    <source>
        <dbReference type="Proteomes" id="UP001073122"/>
    </source>
</evidence>
<name>A0ABT3XKT8_9FLAO</name>
<proteinExistence type="predicted"/>